<dbReference type="InterPro" id="IPR006034">
    <property type="entry name" value="Asparaginase/glutaminase-like"/>
</dbReference>
<reference evidence="5 6" key="1">
    <citation type="submission" date="2022-05" db="EMBL/GenBank/DDBJ databases">
        <authorList>
            <consortium name="Genoscope - CEA"/>
            <person name="William W."/>
        </authorList>
    </citation>
    <scope>NUCLEOTIDE SEQUENCE [LARGE SCALE GENOMIC DNA]</scope>
</reference>
<dbReference type="Pfam" id="PF00710">
    <property type="entry name" value="Asparaginase"/>
    <property type="match status" value="1"/>
</dbReference>
<evidence type="ECO:0000313" key="6">
    <source>
        <dbReference type="Proteomes" id="UP001159405"/>
    </source>
</evidence>
<gene>
    <name evidence="5" type="ORF">PLOB_00045832</name>
</gene>
<evidence type="ECO:0000259" key="4">
    <source>
        <dbReference type="Pfam" id="PF17763"/>
    </source>
</evidence>
<dbReference type="Gene3D" id="3.40.50.1170">
    <property type="entry name" value="L-asparaginase, N-terminal domain"/>
    <property type="match status" value="1"/>
</dbReference>
<dbReference type="InterPro" id="IPR040919">
    <property type="entry name" value="Asparaginase_C"/>
</dbReference>
<dbReference type="PIRSF" id="PIRSF500176">
    <property type="entry name" value="L_ASNase"/>
    <property type="match status" value="1"/>
</dbReference>
<dbReference type="PROSITE" id="PS51732">
    <property type="entry name" value="ASN_GLN_ASE_3"/>
    <property type="match status" value="1"/>
</dbReference>
<name>A0ABN8N0S4_9CNID</name>
<dbReference type="CDD" id="cd08963">
    <property type="entry name" value="L-asparaginase_I"/>
    <property type="match status" value="1"/>
</dbReference>
<dbReference type="InterPro" id="IPR027474">
    <property type="entry name" value="L-asparaginase_N"/>
</dbReference>
<protein>
    <recommendedName>
        <fullName evidence="1">asparaginase</fullName>
        <ecNumber evidence="1">3.5.1.1</ecNumber>
    </recommendedName>
</protein>
<dbReference type="Pfam" id="PF17763">
    <property type="entry name" value="Asparaginase_C"/>
    <property type="match status" value="1"/>
</dbReference>
<sequence>MAGEVHFALQKYVAMAGCGNILKEPGMSLLSSTRHMSSNTVKTSLVLVLYTGGTIGMKKLNENEPCALHLDIFINELKRLPMLHDDSACYVSQGEKEISTSQRLAMPVSKLGIRIMYDIKESGKIRESKDTCAEDWIDVSVEIFDNYEKYDGFVILHGTDTMAFTASALSFMFENLGKPVVLTGAQTPIYDELTDARDNLCGALLFAGQCVVPEVMIFFDGKLFRGNRSTKVDAKSYSVFDSPSFPPLAKLSSNGEIEWHCCVEKCQEGQSFRLHTKMSQKIALLPMFPSIPVEMIKGCLEPPIEGVVMVTYGSGNIPDSRTDLITAIREAVQRGVVIVTCCPCRGGPHDVSMQLVEQGLIDIGIVPGGDITAEAALTKLSFVLGKEGLTLDERRKVSCVLLMGQAILTHTM</sequence>
<dbReference type="InterPro" id="IPR037152">
    <property type="entry name" value="L-asparaginase_N_sf"/>
</dbReference>
<dbReference type="SUPFAM" id="SSF53774">
    <property type="entry name" value="Glutaminase/Asparaginase"/>
    <property type="match status" value="1"/>
</dbReference>
<dbReference type="InterPro" id="IPR041725">
    <property type="entry name" value="L-asparaginase_I"/>
</dbReference>
<organism evidence="5 6">
    <name type="scientific">Porites lobata</name>
    <dbReference type="NCBI Taxonomy" id="104759"/>
    <lineage>
        <taxon>Eukaryota</taxon>
        <taxon>Metazoa</taxon>
        <taxon>Cnidaria</taxon>
        <taxon>Anthozoa</taxon>
        <taxon>Hexacorallia</taxon>
        <taxon>Scleractinia</taxon>
        <taxon>Fungiina</taxon>
        <taxon>Poritidae</taxon>
        <taxon>Porites</taxon>
    </lineage>
</organism>
<dbReference type="InterPro" id="IPR036152">
    <property type="entry name" value="Asp/glu_Ase-like_sf"/>
</dbReference>
<dbReference type="PANTHER" id="PTHR11707">
    <property type="entry name" value="L-ASPARAGINASE"/>
    <property type="match status" value="1"/>
</dbReference>
<dbReference type="PROSITE" id="PS00917">
    <property type="entry name" value="ASN_GLN_ASE_2"/>
    <property type="match status" value="1"/>
</dbReference>
<evidence type="ECO:0000256" key="1">
    <source>
        <dbReference type="ARBA" id="ARBA00012920"/>
    </source>
</evidence>
<dbReference type="PIRSF" id="PIRSF001220">
    <property type="entry name" value="L-ASNase_gatD"/>
    <property type="match status" value="1"/>
</dbReference>
<dbReference type="PRINTS" id="PR00139">
    <property type="entry name" value="ASNGLNASE"/>
</dbReference>
<comment type="caution">
    <text evidence="5">The sequence shown here is derived from an EMBL/GenBank/DDBJ whole genome shotgun (WGS) entry which is preliminary data.</text>
</comment>
<proteinExistence type="predicted"/>
<keyword evidence="6" id="KW-1185">Reference proteome</keyword>
<dbReference type="EMBL" id="CALNXK010000008">
    <property type="protein sequence ID" value="CAH3040648.1"/>
    <property type="molecule type" value="Genomic_DNA"/>
</dbReference>
<dbReference type="Gene3D" id="3.40.50.40">
    <property type="match status" value="1"/>
</dbReference>
<feature type="domain" description="Asparaginase/glutaminase C-terminal" evidence="4">
    <location>
        <begin position="281"/>
        <end position="395"/>
    </location>
</feature>
<feature type="domain" description="L-asparaginase N-terminal" evidence="3">
    <location>
        <begin position="46"/>
        <end position="259"/>
    </location>
</feature>
<evidence type="ECO:0000313" key="5">
    <source>
        <dbReference type="EMBL" id="CAH3040648.1"/>
    </source>
</evidence>
<dbReference type="PANTHER" id="PTHR11707:SF28">
    <property type="entry name" value="60 KDA LYSOPHOSPHOLIPASE"/>
    <property type="match status" value="1"/>
</dbReference>
<dbReference type="InterPro" id="IPR027473">
    <property type="entry name" value="L-asparaginase_C"/>
</dbReference>
<dbReference type="SFLD" id="SFLDS00057">
    <property type="entry name" value="Glutaminase/Asparaginase"/>
    <property type="match status" value="1"/>
</dbReference>
<accession>A0ABN8N0S4</accession>
<dbReference type="Proteomes" id="UP001159405">
    <property type="component" value="Unassembled WGS sequence"/>
</dbReference>
<evidence type="ECO:0000256" key="2">
    <source>
        <dbReference type="PROSITE-ProRule" id="PRU10100"/>
    </source>
</evidence>
<evidence type="ECO:0000259" key="3">
    <source>
        <dbReference type="Pfam" id="PF00710"/>
    </source>
</evidence>
<dbReference type="EC" id="3.5.1.1" evidence="1"/>
<dbReference type="InterPro" id="IPR027475">
    <property type="entry name" value="Asparaginase/glutaminase_AS2"/>
</dbReference>
<feature type="active site" evidence="2">
    <location>
        <position position="159"/>
    </location>
</feature>
<dbReference type="SMART" id="SM00870">
    <property type="entry name" value="Asparaginase"/>
    <property type="match status" value="1"/>
</dbReference>